<dbReference type="Gene3D" id="3.75.10.10">
    <property type="entry name" value="L-arginine/glycine Amidinotransferase, Chain A"/>
    <property type="match status" value="1"/>
</dbReference>
<accession>A0A1T2L0I7</accession>
<dbReference type="GO" id="GO:0047632">
    <property type="term" value="F:agmatine deiminase activity"/>
    <property type="evidence" value="ECO:0007669"/>
    <property type="project" value="TreeGrafter"/>
</dbReference>
<proteinExistence type="predicted"/>
<dbReference type="RefSeq" id="WP_167367286.1">
    <property type="nucleotide sequence ID" value="NZ_MPRK01000166.1"/>
</dbReference>
<dbReference type="Pfam" id="PF04371">
    <property type="entry name" value="PAD_porph"/>
    <property type="match status" value="1"/>
</dbReference>
<comment type="caution">
    <text evidence="2">The sequence shown here is derived from an EMBL/GenBank/DDBJ whole genome shotgun (WGS) entry which is preliminary data.</text>
</comment>
<evidence type="ECO:0000313" key="3">
    <source>
        <dbReference type="Proteomes" id="UP000190198"/>
    </source>
</evidence>
<keyword evidence="1" id="KW-0378">Hydrolase</keyword>
<gene>
    <name evidence="2" type="ORF">BOW52_08230</name>
</gene>
<feature type="non-terminal residue" evidence="2">
    <location>
        <position position="149"/>
    </location>
</feature>
<protein>
    <recommendedName>
        <fullName evidence="4">Agmatine deiminase</fullName>
    </recommendedName>
</protein>
<keyword evidence="3" id="KW-1185">Reference proteome</keyword>
<dbReference type="SUPFAM" id="SSF55909">
    <property type="entry name" value="Pentein"/>
    <property type="match status" value="1"/>
</dbReference>
<evidence type="ECO:0000256" key="1">
    <source>
        <dbReference type="ARBA" id="ARBA00022801"/>
    </source>
</evidence>
<dbReference type="GO" id="GO:0004668">
    <property type="term" value="F:protein-arginine deiminase activity"/>
    <property type="evidence" value="ECO:0007669"/>
    <property type="project" value="InterPro"/>
</dbReference>
<reference evidence="2 3" key="1">
    <citation type="submission" date="2016-11" db="EMBL/GenBank/DDBJ databases">
        <title>Mixed transmission modes and dynamic genome evolution in an obligate animal-bacterial symbiosis.</title>
        <authorList>
            <person name="Russell S.L."/>
            <person name="Corbett-Detig R.B."/>
            <person name="Cavanaugh C.M."/>
        </authorList>
    </citation>
    <scope>NUCLEOTIDE SEQUENCE [LARGE SCALE GENOMIC DNA]</scope>
    <source>
        <strain evidence="2">Sp-SM6</strain>
    </source>
</reference>
<dbReference type="PANTHER" id="PTHR31377:SF0">
    <property type="entry name" value="AGMATINE DEIMINASE-RELATED"/>
    <property type="match status" value="1"/>
</dbReference>
<dbReference type="AlphaFoldDB" id="A0A1T2L0I7"/>
<evidence type="ECO:0000313" key="2">
    <source>
        <dbReference type="EMBL" id="OOZ38627.1"/>
    </source>
</evidence>
<name>A0A1T2L0I7_9GAMM</name>
<dbReference type="EMBL" id="MPRK01000166">
    <property type="protein sequence ID" value="OOZ38627.1"/>
    <property type="molecule type" value="Genomic_DNA"/>
</dbReference>
<sequence length="149" mass="17047">MTDSIKNSVWPTTRFRAEWEAQDAVLITWPHDKSDWQQTLAESERNYVEIAIVILARQELIILVHDSEQRQHVASRLSQAARKPLFVIDDSNDTWTRDYGPLSVDMEGEASLIDFRFNAWGGKYASQPYDAVSANLFSNGLFKKMHSSA</sequence>
<evidence type="ECO:0008006" key="4">
    <source>
        <dbReference type="Google" id="ProtNLM"/>
    </source>
</evidence>
<dbReference type="GO" id="GO:0009446">
    <property type="term" value="P:putrescine biosynthetic process"/>
    <property type="evidence" value="ECO:0007669"/>
    <property type="project" value="InterPro"/>
</dbReference>
<dbReference type="InterPro" id="IPR007466">
    <property type="entry name" value="Peptidyl-Arg-deiminase_porph"/>
</dbReference>
<organism evidence="2 3">
    <name type="scientific">Solemya elarraichensis gill symbiont</name>
    <dbReference type="NCBI Taxonomy" id="1918949"/>
    <lineage>
        <taxon>Bacteria</taxon>
        <taxon>Pseudomonadati</taxon>
        <taxon>Pseudomonadota</taxon>
        <taxon>Gammaproteobacteria</taxon>
        <taxon>sulfur-oxidizing symbionts</taxon>
    </lineage>
</organism>
<dbReference type="PANTHER" id="PTHR31377">
    <property type="entry name" value="AGMATINE DEIMINASE-RELATED"/>
    <property type="match status" value="1"/>
</dbReference>
<dbReference type="Proteomes" id="UP000190198">
    <property type="component" value="Unassembled WGS sequence"/>
</dbReference>